<proteinExistence type="predicted"/>
<sequence length="76" mass="8627">MKLDEAVLLGKQGEWVEVQVRGNPSDLQQWFVMLRNRDNKSYILADNDDEPIAMADLNALTQLIQCIGASEFTVFI</sequence>
<dbReference type="AlphaFoldDB" id="A0A7T4R1V6"/>
<dbReference type="EMBL" id="CP066167">
    <property type="protein sequence ID" value="QQD18911.1"/>
    <property type="molecule type" value="Genomic_DNA"/>
</dbReference>
<gene>
    <name evidence="1" type="ORF">I6N98_03340</name>
</gene>
<protein>
    <submittedName>
        <fullName evidence="1">Uncharacterized protein</fullName>
    </submittedName>
</protein>
<keyword evidence="2" id="KW-1185">Reference proteome</keyword>
<reference evidence="1 2" key="1">
    <citation type="submission" date="2020-12" db="EMBL/GenBank/DDBJ databases">
        <authorList>
            <person name="Shan Y."/>
        </authorList>
    </citation>
    <scope>NUCLEOTIDE SEQUENCE [LARGE SCALE GENOMIC DNA]</scope>
    <source>
        <strain evidence="2">csc3.9</strain>
    </source>
</reference>
<dbReference type="Proteomes" id="UP000596063">
    <property type="component" value="Chromosome"/>
</dbReference>
<dbReference type="RefSeq" id="WP_198570397.1">
    <property type="nucleotide sequence ID" value="NZ_CP066167.1"/>
</dbReference>
<organism evidence="1 2">
    <name type="scientific">Spongiibacter nanhainus</name>
    <dbReference type="NCBI Taxonomy" id="2794344"/>
    <lineage>
        <taxon>Bacteria</taxon>
        <taxon>Pseudomonadati</taxon>
        <taxon>Pseudomonadota</taxon>
        <taxon>Gammaproteobacteria</taxon>
        <taxon>Cellvibrionales</taxon>
        <taxon>Spongiibacteraceae</taxon>
        <taxon>Spongiibacter</taxon>
    </lineage>
</organism>
<evidence type="ECO:0000313" key="2">
    <source>
        <dbReference type="Proteomes" id="UP000596063"/>
    </source>
</evidence>
<dbReference type="KEGG" id="snan:I6N98_03340"/>
<accession>A0A7T4R1V6</accession>
<evidence type="ECO:0000313" key="1">
    <source>
        <dbReference type="EMBL" id="QQD18911.1"/>
    </source>
</evidence>
<name>A0A7T4R1V6_9GAMM</name>